<accession>A0A1I7CBL1</accession>
<evidence type="ECO:0000313" key="2">
    <source>
        <dbReference type="Proteomes" id="UP000199673"/>
    </source>
</evidence>
<name>A0A1I7CBL1_9BACT</name>
<dbReference type="OrthoDB" id="9882443at2"/>
<dbReference type="PROSITE" id="PS51257">
    <property type="entry name" value="PROKAR_LIPOPROTEIN"/>
    <property type="match status" value="1"/>
</dbReference>
<protein>
    <submittedName>
        <fullName evidence="1">Uncharacterized protein</fullName>
    </submittedName>
</protein>
<organism evidence="1 2">
    <name type="scientific">Algoriphagus locisalis</name>
    <dbReference type="NCBI Taxonomy" id="305507"/>
    <lineage>
        <taxon>Bacteria</taxon>
        <taxon>Pseudomonadati</taxon>
        <taxon>Bacteroidota</taxon>
        <taxon>Cytophagia</taxon>
        <taxon>Cytophagales</taxon>
        <taxon>Cyclobacteriaceae</taxon>
        <taxon>Algoriphagus</taxon>
    </lineage>
</organism>
<dbReference type="RefSeq" id="WP_091694877.1">
    <property type="nucleotide sequence ID" value="NZ_FPBF01000004.1"/>
</dbReference>
<dbReference type="EMBL" id="FPBF01000004">
    <property type="protein sequence ID" value="SFT96797.1"/>
    <property type="molecule type" value="Genomic_DNA"/>
</dbReference>
<proteinExistence type="predicted"/>
<evidence type="ECO:0000313" key="1">
    <source>
        <dbReference type="EMBL" id="SFT96797.1"/>
    </source>
</evidence>
<reference evidence="2" key="1">
    <citation type="submission" date="2016-10" db="EMBL/GenBank/DDBJ databases">
        <authorList>
            <person name="Varghese N."/>
            <person name="Submissions S."/>
        </authorList>
    </citation>
    <scope>NUCLEOTIDE SEQUENCE [LARGE SCALE GENOMIC DNA]</scope>
    <source>
        <strain evidence="2">DSM 23445</strain>
    </source>
</reference>
<gene>
    <name evidence="1" type="ORF">SAMN04489724_3040</name>
</gene>
<dbReference type="Proteomes" id="UP000199673">
    <property type="component" value="Unassembled WGS sequence"/>
</dbReference>
<keyword evidence="2" id="KW-1185">Reference proteome</keyword>
<dbReference type="AlphaFoldDB" id="A0A1I7CBL1"/>
<dbReference type="STRING" id="305507.SAMN04489724_3040"/>
<sequence length="213" mass="24372">MKRYVKQICAALFMIMAASCRDSYEIKDADINKIDTSGVYISFEYLEETYFKKIPLDSVTEDFNSSDRLRIKVKKDNPEKVEILSVIKAKWDREMSSIPLKQRKRGKVYDYYSVDKKPVILGASDEYENDSLIEKLLREGGHSQNEVKLVGVNTLINGKGDIQFESAYTDEEVEIEYLKSVINGLPKFTPPLKNGDTVTVGYLIEVPIYSVKK</sequence>